<accession>A0A7S3ZPY6</accession>
<evidence type="ECO:0000313" key="2">
    <source>
        <dbReference type="EMBL" id="CAE0689762.1"/>
    </source>
</evidence>
<feature type="signal peptide" evidence="1">
    <location>
        <begin position="1"/>
        <end position="15"/>
    </location>
</feature>
<dbReference type="AlphaFoldDB" id="A0A7S3ZPY6"/>
<evidence type="ECO:0000313" key="4">
    <source>
        <dbReference type="Proteomes" id="UP000789595"/>
    </source>
</evidence>
<evidence type="ECO:0000256" key="1">
    <source>
        <dbReference type="SAM" id="SignalP"/>
    </source>
</evidence>
<name>A0A7S3ZPY6_9STRA</name>
<dbReference type="EMBL" id="CAKKNE010000003">
    <property type="protein sequence ID" value="CAH0370575.1"/>
    <property type="molecule type" value="Genomic_DNA"/>
</dbReference>
<keyword evidence="4" id="KW-1185">Reference proteome</keyword>
<evidence type="ECO:0000313" key="3">
    <source>
        <dbReference type="EMBL" id="CAH0370575.1"/>
    </source>
</evidence>
<proteinExistence type="predicted"/>
<keyword evidence="1" id="KW-0732">Signal</keyword>
<reference evidence="2" key="1">
    <citation type="submission" date="2021-01" db="EMBL/GenBank/DDBJ databases">
        <authorList>
            <person name="Corre E."/>
            <person name="Pelletier E."/>
            <person name="Niang G."/>
            <person name="Scheremetjew M."/>
            <person name="Finn R."/>
            <person name="Kale V."/>
            <person name="Holt S."/>
            <person name="Cochrane G."/>
            <person name="Meng A."/>
            <person name="Brown T."/>
            <person name="Cohen L."/>
        </authorList>
    </citation>
    <scope>NUCLEOTIDE SEQUENCE</scope>
    <source>
        <strain evidence="2">CCMP1756</strain>
    </source>
</reference>
<gene>
    <name evidence="2" type="ORF">PCAL00307_LOCUS5197</name>
    <name evidence="3" type="ORF">PECAL_3P04710</name>
</gene>
<feature type="chain" id="PRO_5036403980" evidence="1">
    <location>
        <begin position="16"/>
        <end position="248"/>
    </location>
</feature>
<protein>
    <submittedName>
        <fullName evidence="2">Uncharacterized protein</fullName>
    </submittedName>
</protein>
<dbReference type="EMBL" id="HBIW01006262">
    <property type="protein sequence ID" value="CAE0689762.1"/>
    <property type="molecule type" value="Transcribed_RNA"/>
</dbReference>
<organism evidence="2">
    <name type="scientific">Pelagomonas calceolata</name>
    <dbReference type="NCBI Taxonomy" id="35677"/>
    <lineage>
        <taxon>Eukaryota</taxon>
        <taxon>Sar</taxon>
        <taxon>Stramenopiles</taxon>
        <taxon>Ochrophyta</taxon>
        <taxon>Pelagophyceae</taxon>
        <taxon>Pelagomonadales</taxon>
        <taxon>Pelagomonadaceae</taxon>
        <taxon>Pelagomonas</taxon>
    </lineage>
</organism>
<dbReference type="Proteomes" id="UP000789595">
    <property type="component" value="Unassembled WGS sequence"/>
</dbReference>
<reference evidence="3" key="2">
    <citation type="submission" date="2021-11" db="EMBL/GenBank/DDBJ databases">
        <authorList>
            <consortium name="Genoscope - CEA"/>
            <person name="William W."/>
        </authorList>
    </citation>
    <scope>NUCLEOTIDE SEQUENCE</scope>
</reference>
<sequence>MLLLRLLLSITAATALVCTPAQPRPRHVLHAAATDADAARLTATLASSTVGRSFNFECQKQCWFIRRLPGAYQVTADGVEIVAEGPRSKLEAFERWLVKATTDTESFAAESGDGAGPKSVSYGAATGDLEGWTSRGAALDALKSAEGPGFLGAPSGADESTNDAELADAMAEQAVVEIDYEAAAAVAATKGVVGTVPQSVREDLVGRQFGSAVLDAPEPKLRDLDDDLDFLDLTEDELEAFAKELAGV</sequence>